<dbReference type="GO" id="GO:0006520">
    <property type="term" value="P:amino acid metabolic process"/>
    <property type="evidence" value="ECO:0007669"/>
    <property type="project" value="TreeGrafter"/>
</dbReference>
<name>A0A316UN43_9BASI</name>
<dbReference type="PANTHER" id="PTHR43795:SF39">
    <property type="entry name" value="AMINOTRANSFERASE CLASS I_CLASSII DOMAIN-CONTAINING PROTEIN"/>
    <property type="match status" value="1"/>
</dbReference>
<dbReference type="STRING" id="1569628.A0A316UN43"/>
<dbReference type="Pfam" id="PF00155">
    <property type="entry name" value="Aminotran_1_2"/>
    <property type="match status" value="1"/>
</dbReference>
<dbReference type="PANTHER" id="PTHR43795">
    <property type="entry name" value="BIFUNCTIONAL ASPARTATE AMINOTRANSFERASE AND GLUTAMATE/ASPARTATE-PREPHENATE AMINOTRANSFERASE-RELATED"/>
    <property type="match status" value="1"/>
</dbReference>
<evidence type="ECO:0000256" key="1">
    <source>
        <dbReference type="ARBA" id="ARBA00007441"/>
    </source>
</evidence>
<dbReference type="GO" id="GO:0008483">
    <property type="term" value="F:transaminase activity"/>
    <property type="evidence" value="ECO:0007669"/>
    <property type="project" value="TreeGrafter"/>
</dbReference>
<gene>
    <name evidence="4" type="ORF">BDZ90DRAFT_221183</name>
</gene>
<dbReference type="Gene3D" id="3.40.640.10">
    <property type="entry name" value="Type I PLP-dependent aspartate aminotransferase-like (Major domain)"/>
    <property type="match status" value="1"/>
</dbReference>
<accession>A0A316UN43</accession>
<evidence type="ECO:0000313" key="5">
    <source>
        <dbReference type="Proteomes" id="UP000245884"/>
    </source>
</evidence>
<evidence type="ECO:0000259" key="3">
    <source>
        <dbReference type="Pfam" id="PF00155"/>
    </source>
</evidence>
<dbReference type="GO" id="GO:0030170">
    <property type="term" value="F:pyridoxal phosphate binding"/>
    <property type="evidence" value="ECO:0007669"/>
    <property type="project" value="InterPro"/>
</dbReference>
<organism evidence="4 5">
    <name type="scientific">Jaminaea rosea</name>
    <dbReference type="NCBI Taxonomy" id="1569628"/>
    <lineage>
        <taxon>Eukaryota</taxon>
        <taxon>Fungi</taxon>
        <taxon>Dikarya</taxon>
        <taxon>Basidiomycota</taxon>
        <taxon>Ustilaginomycotina</taxon>
        <taxon>Exobasidiomycetes</taxon>
        <taxon>Microstromatales</taxon>
        <taxon>Microstromatales incertae sedis</taxon>
        <taxon>Jaminaea</taxon>
    </lineage>
</organism>
<dbReference type="InterPro" id="IPR015424">
    <property type="entry name" value="PyrdxlP-dep_Trfase"/>
</dbReference>
<dbReference type="InterPro" id="IPR004839">
    <property type="entry name" value="Aminotransferase_I/II_large"/>
</dbReference>
<dbReference type="InterPro" id="IPR050478">
    <property type="entry name" value="Ethylene_sulfur-biosynth"/>
</dbReference>
<dbReference type="InterPro" id="IPR004838">
    <property type="entry name" value="NHTrfase_class1_PyrdxlP-BS"/>
</dbReference>
<dbReference type="InterPro" id="IPR015422">
    <property type="entry name" value="PyrdxlP-dep_Trfase_small"/>
</dbReference>
<dbReference type="AlphaFoldDB" id="A0A316UN43"/>
<dbReference type="EMBL" id="KZ819670">
    <property type="protein sequence ID" value="PWN26670.1"/>
    <property type="molecule type" value="Genomic_DNA"/>
</dbReference>
<sequence length="497" mass="54192">MDLAAPAGLSQRGDKNAAVVNGSLKNLLEIFRDQYDPKTNPSGIVIVGVADNSLMRKEVLRWINSDRLKLQPAELTYGDRIFSSTRLVNALCSLFNEVPMGLDTEKPKLIKQVVPDDIVVGSGATGILDALFTVLCNPGDGVLLSVPSYNGFDHDLTARAEAKIIEVHTPLPEAYDPAHKPQQPSRAFTPDTVKAYEDALAQARKDGVKVTSILVCNPHNPTGLVYPRETLVALAKLAAKESLHLVVDEIYARSVFSSPDISDADATRFHSILTVDVEKEASLPRANVHVVSSISKDFGANGFRLGVYVNQGGQDVVAAMSSLGILSQSSSPAGALWYLWLEDRAKGGFLPYFFAENHRRMTIAYRYLTQWAQRQGIGYVAANSGHFVMLDLRPYLGVKGGDDGDDAARKAETDLSQRFIDARVFVAPGAQYHHPQPGWFRFTFSLELGAVRVGLQRMEKVLGLESQTEAAPDVERDAIPLPPSLQAVVNQDLGAER</sequence>
<proteinExistence type="inferred from homology"/>
<feature type="domain" description="Aminotransferase class I/classII large" evidence="3">
    <location>
        <begin position="109"/>
        <end position="449"/>
    </location>
</feature>
<keyword evidence="5" id="KW-1185">Reference proteome</keyword>
<protein>
    <submittedName>
        <fullName evidence="4">PLP-dependent transferase</fullName>
    </submittedName>
</protein>
<keyword evidence="2" id="KW-0663">Pyridoxal phosphate</keyword>
<reference evidence="4 5" key="1">
    <citation type="journal article" date="2018" name="Mol. Biol. Evol.">
        <title>Broad Genomic Sampling Reveals a Smut Pathogenic Ancestry of the Fungal Clade Ustilaginomycotina.</title>
        <authorList>
            <person name="Kijpornyongpan T."/>
            <person name="Mondo S.J."/>
            <person name="Barry K."/>
            <person name="Sandor L."/>
            <person name="Lee J."/>
            <person name="Lipzen A."/>
            <person name="Pangilinan J."/>
            <person name="LaButti K."/>
            <person name="Hainaut M."/>
            <person name="Henrissat B."/>
            <person name="Grigoriev I.V."/>
            <person name="Spatafora J.W."/>
            <person name="Aime M.C."/>
        </authorList>
    </citation>
    <scope>NUCLEOTIDE SEQUENCE [LARGE SCALE GENOMIC DNA]</scope>
    <source>
        <strain evidence="4 5">MCA 5214</strain>
    </source>
</reference>
<comment type="similarity">
    <text evidence="1">Belongs to the class-I pyridoxal-phosphate-dependent aminotransferase family.</text>
</comment>
<dbReference type="OrthoDB" id="7042322at2759"/>
<dbReference type="CDD" id="cd00609">
    <property type="entry name" value="AAT_like"/>
    <property type="match status" value="1"/>
</dbReference>
<dbReference type="Proteomes" id="UP000245884">
    <property type="component" value="Unassembled WGS sequence"/>
</dbReference>
<dbReference type="GeneID" id="37026284"/>
<dbReference type="PROSITE" id="PS00105">
    <property type="entry name" value="AA_TRANSFER_CLASS_1"/>
    <property type="match status" value="1"/>
</dbReference>
<dbReference type="SUPFAM" id="SSF53383">
    <property type="entry name" value="PLP-dependent transferases"/>
    <property type="match status" value="1"/>
</dbReference>
<dbReference type="InterPro" id="IPR015421">
    <property type="entry name" value="PyrdxlP-dep_Trfase_major"/>
</dbReference>
<evidence type="ECO:0000256" key="2">
    <source>
        <dbReference type="ARBA" id="ARBA00022898"/>
    </source>
</evidence>
<dbReference type="Gene3D" id="3.90.1150.10">
    <property type="entry name" value="Aspartate Aminotransferase, domain 1"/>
    <property type="match status" value="1"/>
</dbReference>
<keyword evidence="4" id="KW-0808">Transferase</keyword>
<evidence type="ECO:0000313" key="4">
    <source>
        <dbReference type="EMBL" id="PWN26670.1"/>
    </source>
</evidence>
<dbReference type="RefSeq" id="XP_025361282.1">
    <property type="nucleotide sequence ID" value="XM_025504461.1"/>
</dbReference>